<feature type="compositionally biased region" description="Polar residues" evidence="6">
    <location>
        <begin position="36"/>
        <end position="45"/>
    </location>
</feature>
<dbReference type="Pfam" id="PF07690">
    <property type="entry name" value="MFS_1"/>
    <property type="match status" value="1"/>
</dbReference>
<gene>
    <name evidence="9" type="ORF">C8Q69DRAFT_139887</name>
</gene>
<feature type="transmembrane region" description="Helical" evidence="7">
    <location>
        <begin position="539"/>
        <end position="560"/>
    </location>
</feature>
<dbReference type="GO" id="GO:0022857">
    <property type="term" value="F:transmembrane transporter activity"/>
    <property type="evidence" value="ECO:0007669"/>
    <property type="project" value="InterPro"/>
</dbReference>
<dbReference type="SUPFAM" id="SSF103473">
    <property type="entry name" value="MFS general substrate transporter"/>
    <property type="match status" value="1"/>
</dbReference>
<comment type="caution">
    <text evidence="9">The sequence shown here is derived from an EMBL/GenBank/DDBJ whole genome shotgun (WGS) entry which is preliminary data.</text>
</comment>
<dbReference type="PROSITE" id="PS50850">
    <property type="entry name" value="MFS"/>
    <property type="match status" value="1"/>
</dbReference>
<accession>A0A443I0E5</accession>
<dbReference type="InterPro" id="IPR036259">
    <property type="entry name" value="MFS_trans_sf"/>
</dbReference>
<evidence type="ECO:0000256" key="3">
    <source>
        <dbReference type="ARBA" id="ARBA00022692"/>
    </source>
</evidence>
<evidence type="ECO:0000256" key="1">
    <source>
        <dbReference type="ARBA" id="ARBA00004651"/>
    </source>
</evidence>
<dbReference type="InterPro" id="IPR011701">
    <property type="entry name" value="MFS"/>
</dbReference>
<organism evidence="9 10">
    <name type="scientific">Byssochlamys spectabilis</name>
    <name type="common">Paecilomyces variotii</name>
    <dbReference type="NCBI Taxonomy" id="264951"/>
    <lineage>
        <taxon>Eukaryota</taxon>
        <taxon>Fungi</taxon>
        <taxon>Dikarya</taxon>
        <taxon>Ascomycota</taxon>
        <taxon>Pezizomycotina</taxon>
        <taxon>Eurotiomycetes</taxon>
        <taxon>Eurotiomycetidae</taxon>
        <taxon>Eurotiales</taxon>
        <taxon>Thermoascaceae</taxon>
        <taxon>Paecilomyces</taxon>
    </lineage>
</organism>
<dbReference type="Proteomes" id="UP000283841">
    <property type="component" value="Unassembled WGS sequence"/>
</dbReference>
<dbReference type="STRING" id="264951.A0A443I0E5"/>
<feature type="transmembrane region" description="Helical" evidence="7">
    <location>
        <begin position="508"/>
        <end position="527"/>
    </location>
</feature>
<feature type="transmembrane region" description="Helical" evidence="7">
    <location>
        <begin position="284"/>
        <end position="303"/>
    </location>
</feature>
<feature type="compositionally biased region" description="Basic and acidic residues" evidence="6">
    <location>
        <begin position="17"/>
        <end position="29"/>
    </location>
</feature>
<feature type="domain" description="Major facilitator superfamily (MFS) profile" evidence="8">
    <location>
        <begin position="193"/>
        <end position="625"/>
    </location>
</feature>
<dbReference type="RefSeq" id="XP_028487181.1">
    <property type="nucleotide sequence ID" value="XM_028625416.1"/>
</dbReference>
<dbReference type="EMBL" id="RCNU01000002">
    <property type="protein sequence ID" value="RWQ97536.1"/>
    <property type="molecule type" value="Genomic_DNA"/>
</dbReference>
<reference evidence="9 10" key="1">
    <citation type="journal article" date="2018" name="Front. Microbiol.">
        <title>Genomic and genetic insights into a cosmopolitan fungus, Paecilomyces variotii (Eurotiales).</title>
        <authorList>
            <person name="Urquhart A.S."/>
            <person name="Mondo S.J."/>
            <person name="Makela M.R."/>
            <person name="Hane J.K."/>
            <person name="Wiebenga A."/>
            <person name="He G."/>
            <person name="Mihaltcheva S."/>
            <person name="Pangilinan J."/>
            <person name="Lipzen A."/>
            <person name="Barry K."/>
            <person name="de Vries R.P."/>
            <person name="Grigoriev I.V."/>
            <person name="Idnurm A."/>
        </authorList>
    </citation>
    <scope>NUCLEOTIDE SEQUENCE [LARGE SCALE GENOMIC DNA]</scope>
    <source>
        <strain evidence="9 10">CBS 101075</strain>
    </source>
</reference>
<dbReference type="VEuPathDB" id="FungiDB:C8Q69DRAFT_139887"/>
<protein>
    <submittedName>
        <fullName evidence="9">Major facilitator superfamily domain-containing protein</fullName>
    </submittedName>
</protein>
<evidence type="ECO:0000313" key="10">
    <source>
        <dbReference type="Proteomes" id="UP000283841"/>
    </source>
</evidence>
<dbReference type="PANTHER" id="PTHR23502">
    <property type="entry name" value="MAJOR FACILITATOR SUPERFAMILY"/>
    <property type="match status" value="1"/>
</dbReference>
<dbReference type="CDD" id="cd17323">
    <property type="entry name" value="MFS_Tpo1_MDR_like"/>
    <property type="match status" value="1"/>
</dbReference>
<sequence>MQSFLQYRQFGKQLEAQIERNRERTAELRRQRRQRGPTSDTSSDAPTLGEEEEEEEYQDKDEQLDEKDERGEGDAGRSPSRASSRSSGRLEGQQPTPLDMEPAGDLERADYEDQLSGSGPVVYDPEWPEDLQTIPTHGTMGTTLGLSLTGIEVRDRTTKEGGAAAGKVFVVAYEGEKDPMDPRNWSFARRLTSTLVISLIGGVVGWASSIDSAALPQGMEAFGVSDVAESLATGLFLIGFGTGALVSGPFSETLGRNPVYIGTLAIYMLFIMGAGLAQDLGTQLVCRFFAGMFGSTPLVCAGGSLSDMWTPIERVYAFPIFACCAFVGPVCGPVPGSFIGESSLISWRWVEWITLIFSGLVLAIVVLTQPETYGPVLLKWKAQHLRRITGDKRYRAAIEVRQTTFMRRLLHALYRPFLLTMREPIIILVALYLTVIYIILFTFLTGYTFIFTDTYGFSQGLTGVCFVGISIGIFLGGLLVPFAMKKLKQDLARAQEQGHSRVRPEVRLYFSMWGAPAIPVSLFWMGWTTRPDISPWSPLGASVLFGYGIICVFISCYQYVIDSYETYAASALAAVTVIRYVAAGGMIEVSLPFYKNLGVAYTLTILGAISAALVPVPYVFFKYGEHIRRRSKYAVGGRRSIA</sequence>
<evidence type="ECO:0000256" key="6">
    <source>
        <dbReference type="SAM" id="MobiDB-lite"/>
    </source>
</evidence>
<evidence type="ECO:0000256" key="5">
    <source>
        <dbReference type="ARBA" id="ARBA00023136"/>
    </source>
</evidence>
<keyword evidence="10" id="KW-1185">Reference proteome</keyword>
<feature type="transmembrane region" description="Helical" evidence="7">
    <location>
        <begin position="461"/>
        <end position="483"/>
    </location>
</feature>
<evidence type="ECO:0000313" key="9">
    <source>
        <dbReference type="EMBL" id="RWQ97536.1"/>
    </source>
</evidence>
<feature type="transmembrane region" description="Helical" evidence="7">
    <location>
        <begin position="567"/>
        <end position="587"/>
    </location>
</feature>
<keyword evidence="3 7" id="KW-0812">Transmembrane</keyword>
<evidence type="ECO:0000256" key="2">
    <source>
        <dbReference type="ARBA" id="ARBA00008335"/>
    </source>
</evidence>
<dbReference type="PANTHER" id="PTHR23502:SF47">
    <property type="entry name" value="MAJOR FACILITATOR SUPERFAMILY (MFS) PROFILE DOMAIN-CONTAINING PROTEIN-RELATED"/>
    <property type="match status" value="1"/>
</dbReference>
<evidence type="ECO:0000256" key="7">
    <source>
        <dbReference type="SAM" id="Phobius"/>
    </source>
</evidence>
<feature type="region of interest" description="Disordered" evidence="6">
    <location>
        <begin position="1"/>
        <end position="141"/>
    </location>
</feature>
<dbReference type="InterPro" id="IPR020846">
    <property type="entry name" value="MFS_dom"/>
</dbReference>
<proteinExistence type="inferred from homology"/>
<feature type="compositionally biased region" description="Low complexity" evidence="6">
    <location>
        <begin position="76"/>
        <end position="89"/>
    </location>
</feature>
<comment type="similarity">
    <text evidence="2">Belongs to the major facilitator superfamily.</text>
</comment>
<feature type="transmembrane region" description="Helical" evidence="7">
    <location>
        <begin position="599"/>
        <end position="621"/>
    </location>
</feature>
<keyword evidence="4 7" id="KW-1133">Transmembrane helix</keyword>
<dbReference type="FunFam" id="1.20.1250.20:FF:000082">
    <property type="entry name" value="MFS multidrug transporter, putative"/>
    <property type="match status" value="1"/>
</dbReference>
<dbReference type="AlphaFoldDB" id="A0A443I0E5"/>
<feature type="transmembrane region" description="Helical" evidence="7">
    <location>
        <begin position="227"/>
        <end position="247"/>
    </location>
</feature>
<name>A0A443I0E5_BYSSP</name>
<feature type="transmembrane region" description="Helical" evidence="7">
    <location>
        <begin position="187"/>
        <end position="207"/>
    </location>
</feature>
<feature type="transmembrane region" description="Helical" evidence="7">
    <location>
        <begin position="425"/>
        <end position="449"/>
    </location>
</feature>
<keyword evidence="5 7" id="KW-0472">Membrane</keyword>
<dbReference type="GO" id="GO:0005886">
    <property type="term" value="C:plasma membrane"/>
    <property type="evidence" value="ECO:0007669"/>
    <property type="project" value="UniProtKB-SubCell"/>
</dbReference>
<evidence type="ECO:0000256" key="4">
    <source>
        <dbReference type="ARBA" id="ARBA00022989"/>
    </source>
</evidence>
<feature type="transmembrane region" description="Helical" evidence="7">
    <location>
        <begin position="347"/>
        <end position="367"/>
    </location>
</feature>
<evidence type="ECO:0000259" key="8">
    <source>
        <dbReference type="PROSITE" id="PS50850"/>
    </source>
</evidence>
<feature type="transmembrane region" description="Helical" evidence="7">
    <location>
        <begin position="259"/>
        <end position="278"/>
    </location>
</feature>
<dbReference type="Gene3D" id="1.20.1250.20">
    <property type="entry name" value="MFS general substrate transporter like domains"/>
    <property type="match status" value="1"/>
</dbReference>
<dbReference type="GeneID" id="39594693"/>
<feature type="transmembrane region" description="Helical" evidence="7">
    <location>
        <begin position="315"/>
        <end position="335"/>
    </location>
</feature>
<comment type="subcellular location">
    <subcellularLocation>
        <location evidence="1">Cell membrane</location>
        <topology evidence="1">Multi-pass membrane protein</topology>
    </subcellularLocation>
</comment>
<feature type="compositionally biased region" description="Acidic residues" evidence="6">
    <location>
        <begin position="49"/>
        <end position="66"/>
    </location>
</feature>